<dbReference type="RefSeq" id="WP_120189050.1">
    <property type="nucleotide sequence ID" value="NZ_MCHY01000008.1"/>
</dbReference>
<dbReference type="PANTHER" id="PTHR48466:SF2">
    <property type="entry name" value="OS10G0509000 PROTEIN"/>
    <property type="match status" value="1"/>
</dbReference>
<dbReference type="SMART" id="SM00533">
    <property type="entry name" value="MUTSd"/>
    <property type="match status" value="1"/>
</dbReference>
<organism evidence="10 11">
    <name type="scientific">Ammoniphilus oxalaticus</name>
    <dbReference type="NCBI Taxonomy" id="66863"/>
    <lineage>
        <taxon>Bacteria</taxon>
        <taxon>Bacillati</taxon>
        <taxon>Bacillota</taxon>
        <taxon>Bacilli</taxon>
        <taxon>Bacillales</taxon>
        <taxon>Paenibacillaceae</taxon>
        <taxon>Aneurinibacillus group</taxon>
        <taxon>Ammoniphilus</taxon>
    </lineage>
</organism>
<dbReference type="InterPro" id="IPR005747">
    <property type="entry name" value="MutS2"/>
</dbReference>
<dbReference type="SUPFAM" id="SSF48334">
    <property type="entry name" value="DNA repair protein MutS, domain III"/>
    <property type="match status" value="1"/>
</dbReference>
<dbReference type="NCBIfam" id="TIGR01069">
    <property type="entry name" value="mutS2"/>
    <property type="match status" value="1"/>
</dbReference>
<dbReference type="Pfam" id="PF01713">
    <property type="entry name" value="Smr"/>
    <property type="match status" value="1"/>
</dbReference>
<feature type="domain" description="Smr" evidence="9">
    <location>
        <begin position="712"/>
        <end position="787"/>
    </location>
</feature>
<dbReference type="SMART" id="SM00534">
    <property type="entry name" value="MUTSac"/>
    <property type="match status" value="1"/>
</dbReference>
<keyword evidence="7" id="KW-0540">Nuclease</keyword>
<dbReference type="GO" id="GO:0005524">
    <property type="term" value="F:ATP binding"/>
    <property type="evidence" value="ECO:0007669"/>
    <property type="project" value="UniProtKB-UniRule"/>
</dbReference>
<dbReference type="Gene3D" id="3.40.50.300">
    <property type="entry name" value="P-loop containing nucleotide triphosphate hydrolases"/>
    <property type="match status" value="1"/>
</dbReference>
<dbReference type="GO" id="GO:0030983">
    <property type="term" value="F:mismatched DNA binding"/>
    <property type="evidence" value="ECO:0007669"/>
    <property type="project" value="InterPro"/>
</dbReference>
<dbReference type="PROSITE" id="PS00486">
    <property type="entry name" value="DNA_MISMATCH_REPAIR_2"/>
    <property type="match status" value="1"/>
</dbReference>
<reference evidence="10 11" key="1">
    <citation type="submission" date="2016-08" db="EMBL/GenBank/DDBJ databases">
        <title>Novel Firmicute Genomes.</title>
        <authorList>
            <person name="Poppleton D.I."/>
            <person name="Gribaldo S."/>
        </authorList>
    </citation>
    <scope>NUCLEOTIDE SEQUENCE [LARGE SCALE GENOMIC DNA]</scope>
    <source>
        <strain evidence="10 11">RAOx-1</strain>
    </source>
</reference>
<dbReference type="Pfam" id="PF00488">
    <property type="entry name" value="MutS_V"/>
    <property type="match status" value="1"/>
</dbReference>
<dbReference type="HAMAP" id="MF_00092">
    <property type="entry name" value="MutS2"/>
    <property type="match status" value="1"/>
</dbReference>
<keyword evidence="3 7" id="KW-0378">Hydrolase</keyword>
<dbReference type="InterPro" id="IPR027417">
    <property type="entry name" value="P-loop_NTPase"/>
</dbReference>
<dbReference type="GO" id="GO:0019843">
    <property type="term" value="F:rRNA binding"/>
    <property type="evidence" value="ECO:0007669"/>
    <property type="project" value="UniProtKB-UniRule"/>
</dbReference>
<dbReference type="GO" id="GO:0140664">
    <property type="term" value="F:ATP-dependent DNA damage sensor activity"/>
    <property type="evidence" value="ECO:0007669"/>
    <property type="project" value="InterPro"/>
</dbReference>
<keyword evidence="1 7" id="KW-0699">rRNA-binding</keyword>
<evidence type="ECO:0000256" key="3">
    <source>
        <dbReference type="ARBA" id="ARBA00022801"/>
    </source>
</evidence>
<keyword evidence="11" id="KW-1185">Reference proteome</keyword>
<dbReference type="CDD" id="cd03280">
    <property type="entry name" value="ABC_MutS2"/>
    <property type="match status" value="1"/>
</dbReference>
<dbReference type="AlphaFoldDB" id="A0A419SIP3"/>
<dbReference type="InterPro" id="IPR000432">
    <property type="entry name" value="DNA_mismatch_repair_MutS_C"/>
</dbReference>
<dbReference type="Pfam" id="PF20297">
    <property type="entry name" value="MSSS"/>
    <property type="match status" value="1"/>
</dbReference>
<dbReference type="InterPro" id="IPR036187">
    <property type="entry name" value="DNA_mismatch_repair_MutS_sf"/>
</dbReference>
<keyword evidence="7 10" id="KW-0255">Endonuclease</keyword>
<dbReference type="GO" id="GO:0004519">
    <property type="term" value="F:endonuclease activity"/>
    <property type="evidence" value="ECO:0007669"/>
    <property type="project" value="UniProtKB-UniRule"/>
</dbReference>
<keyword evidence="5 7" id="KW-0694">RNA-binding</keyword>
<comment type="subunit">
    <text evidence="7">Homodimer. Binds to stalled ribosomes, contacting rRNA.</text>
</comment>
<sequence length="787" mass="87727">MQDRLFRTLEFDKVILQLLDHCSSTLGREKIESLQPTTELSEAVTRQEITFEAYTVIRLKGSVPFAGVRNIRAAIGRAKLGGTLSTSELLDISGVIRGGWRLRKAIEAVIEEEQSLPLLEQFTSQIERLAELEREIEAAIDEHGQVVDRASAALAQIRSQIRTAESRIKERLDSIIRSSSYQKMLQESIVTVRGERYVIPVKQEYRHVFGGMIHDQSASGATLFIEPDAVVQANNQLREYRLKEEREVERILRQMTELVAAQAEMLTHNVEMLAELDFAFAKARYAHQIRATQPKLNDNGYFKLNKGRHPLIPLDEVVPIDVELGDDYSALIVTGPNTGGKTVTLKTIGLHALMAASGLHVPALDDSEMAIFSGVFADIGDEQSIEQNLSTFSGHMTNIIQILGQIDANSLVLMDELGAGTDPTEGAALAMAILDHMYGIGAKVVATTHYSELKAFAYNRPQALNASVEFDVETLSPTYRLLVGVPGRSNAFAIARRLGLSSGIIEEAKAHISVDDSRVEKMIATLEENRLAAEQNRLRTDQLRKQMEQQREELEREQAEFARAKNQLLQQAEEEAAQSVAKARREADEIIADLRRLAQEEQHGIKEHKLIEAKKRLEGAIPEFERETERKQQAKRRKLETLEIGDEVEVTSLGQKGEIIANLSNNEFQVQLGILKMTIKAKDLVKLGSKKKQEPSAYTKIKMSRETARPEIDLRGYTVHDALPVIDKYLDDALISNLNRVSLIHGSGTGALRTGVHNYLKNHRNVKSYRFGGQGEGGVGATIVELK</sequence>
<evidence type="ECO:0000256" key="2">
    <source>
        <dbReference type="ARBA" id="ARBA00022741"/>
    </source>
</evidence>
<dbReference type="InterPro" id="IPR045076">
    <property type="entry name" value="MutS"/>
</dbReference>
<dbReference type="Proteomes" id="UP000284219">
    <property type="component" value="Unassembled WGS sequence"/>
</dbReference>
<dbReference type="GO" id="GO:0006298">
    <property type="term" value="P:mismatch repair"/>
    <property type="evidence" value="ECO:0007669"/>
    <property type="project" value="InterPro"/>
</dbReference>
<dbReference type="EMBL" id="MCHY01000008">
    <property type="protein sequence ID" value="RKD23822.1"/>
    <property type="molecule type" value="Genomic_DNA"/>
</dbReference>
<dbReference type="InterPro" id="IPR046893">
    <property type="entry name" value="MSSS"/>
</dbReference>
<feature type="coiled-coil region" evidence="8">
    <location>
        <begin position="533"/>
        <end position="600"/>
    </location>
</feature>
<dbReference type="PROSITE" id="PS50828">
    <property type="entry name" value="SMR"/>
    <property type="match status" value="1"/>
</dbReference>
<comment type="function">
    <text evidence="7">Acts as a ribosome collision sensor, splitting the ribosome into its 2 subunits. Detects stalled/collided 70S ribosomes which it binds and splits by an ATP-hydrolysis driven conformational change. Acts upstream of the ribosome quality control system (RQC), a ribosome-associated complex that mediates the extraction of incompletely synthesized nascent chains from stalled ribosomes and their subsequent degradation. Probably generates substrates for RQC.</text>
</comment>
<keyword evidence="8" id="KW-0175">Coiled coil</keyword>
<dbReference type="GO" id="GO:0045910">
    <property type="term" value="P:negative regulation of DNA recombination"/>
    <property type="evidence" value="ECO:0007669"/>
    <property type="project" value="InterPro"/>
</dbReference>
<dbReference type="InterPro" id="IPR007696">
    <property type="entry name" value="DNA_mismatch_repair_MutS_core"/>
</dbReference>
<dbReference type="GO" id="GO:0016887">
    <property type="term" value="F:ATP hydrolysis activity"/>
    <property type="evidence" value="ECO:0007669"/>
    <property type="project" value="InterPro"/>
</dbReference>
<dbReference type="InterPro" id="IPR036063">
    <property type="entry name" value="Smr_dom_sf"/>
</dbReference>
<dbReference type="Gene3D" id="1.10.1420.10">
    <property type="match status" value="2"/>
</dbReference>
<dbReference type="GO" id="GO:0043023">
    <property type="term" value="F:ribosomal large subunit binding"/>
    <property type="evidence" value="ECO:0007669"/>
    <property type="project" value="UniProtKB-UniRule"/>
</dbReference>
<dbReference type="SUPFAM" id="SSF52540">
    <property type="entry name" value="P-loop containing nucleoside triphosphate hydrolases"/>
    <property type="match status" value="1"/>
</dbReference>
<evidence type="ECO:0000259" key="9">
    <source>
        <dbReference type="PROSITE" id="PS50828"/>
    </source>
</evidence>
<feature type="coiled-coil region" evidence="8">
    <location>
        <begin position="119"/>
        <end position="167"/>
    </location>
</feature>
<comment type="similarity">
    <text evidence="7">Belongs to the DNA mismatch repair MutS family. MutS2 subfamily.</text>
</comment>
<evidence type="ECO:0000256" key="4">
    <source>
        <dbReference type="ARBA" id="ARBA00022840"/>
    </source>
</evidence>
<dbReference type="PANTHER" id="PTHR48466">
    <property type="entry name" value="OS10G0509000 PROTEIN-RELATED"/>
    <property type="match status" value="1"/>
</dbReference>
<protein>
    <recommendedName>
        <fullName evidence="7">Endonuclease MutS2</fullName>
        <ecNumber evidence="7">3.1.-.-</ecNumber>
    </recommendedName>
    <alternativeName>
        <fullName evidence="7">Ribosome-associated protein quality control-upstream factor</fullName>
        <shortName evidence="7">RQC-upstream factor</shortName>
        <shortName evidence="7">RqcU</shortName>
        <ecNumber evidence="7">3.6.4.-</ecNumber>
    </alternativeName>
</protein>
<comment type="caution">
    <text evidence="10">The sequence shown here is derived from an EMBL/GenBank/DDBJ whole genome shotgun (WGS) entry which is preliminary data.</text>
</comment>
<keyword evidence="6 7" id="KW-0238">DNA-binding</keyword>
<evidence type="ECO:0000256" key="1">
    <source>
        <dbReference type="ARBA" id="ARBA00022730"/>
    </source>
</evidence>
<name>A0A419SIP3_9BACL</name>
<dbReference type="PIRSF" id="PIRSF005814">
    <property type="entry name" value="MutS_YshD"/>
    <property type="match status" value="1"/>
</dbReference>
<dbReference type="FunFam" id="3.40.50.300:FF:000830">
    <property type="entry name" value="Endonuclease MutS2"/>
    <property type="match status" value="1"/>
</dbReference>
<dbReference type="SMART" id="SM00463">
    <property type="entry name" value="SMR"/>
    <property type="match status" value="1"/>
</dbReference>
<evidence type="ECO:0000313" key="10">
    <source>
        <dbReference type="EMBL" id="RKD23822.1"/>
    </source>
</evidence>
<dbReference type="GO" id="GO:0072344">
    <property type="term" value="P:rescue of stalled ribosome"/>
    <property type="evidence" value="ECO:0007669"/>
    <property type="project" value="UniProtKB-UniRule"/>
</dbReference>
<evidence type="ECO:0000256" key="6">
    <source>
        <dbReference type="ARBA" id="ARBA00023125"/>
    </source>
</evidence>
<dbReference type="OrthoDB" id="9808166at2"/>
<keyword evidence="4 7" id="KW-0067">ATP-binding</keyword>
<gene>
    <name evidence="7" type="primary">mutS2</name>
    <name evidence="7" type="synonym">rqcU</name>
    <name evidence="10" type="ORF">BEP19_05175</name>
</gene>
<keyword evidence="2 7" id="KW-0547">Nucleotide-binding</keyword>
<evidence type="ECO:0000313" key="11">
    <source>
        <dbReference type="Proteomes" id="UP000284219"/>
    </source>
</evidence>
<feature type="binding site" evidence="7">
    <location>
        <begin position="335"/>
        <end position="342"/>
    </location>
    <ligand>
        <name>ATP</name>
        <dbReference type="ChEBI" id="CHEBI:30616"/>
    </ligand>
</feature>
<proteinExistence type="inferred from homology"/>
<dbReference type="EC" id="3.1.-.-" evidence="7"/>
<dbReference type="SUPFAM" id="SSF160443">
    <property type="entry name" value="SMR domain-like"/>
    <property type="match status" value="1"/>
</dbReference>
<comment type="function">
    <text evidence="7">Endonuclease that is involved in the suppression of homologous recombination and thus may have a key role in the control of bacterial genetic diversity.</text>
</comment>
<dbReference type="InterPro" id="IPR002625">
    <property type="entry name" value="Smr_dom"/>
</dbReference>
<dbReference type="EC" id="3.6.4.-" evidence="7"/>
<dbReference type="Gene3D" id="3.30.1370.110">
    <property type="match status" value="1"/>
</dbReference>
<evidence type="ECO:0000256" key="8">
    <source>
        <dbReference type="SAM" id="Coils"/>
    </source>
</evidence>
<evidence type="ECO:0000256" key="5">
    <source>
        <dbReference type="ARBA" id="ARBA00022884"/>
    </source>
</evidence>
<accession>A0A419SIP3</accession>
<evidence type="ECO:0000256" key="7">
    <source>
        <dbReference type="HAMAP-Rule" id="MF_00092"/>
    </source>
</evidence>